<evidence type="ECO:0000256" key="7">
    <source>
        <dbReference type="ARBA" id="ARBA00023180"/>
    </source>
</evidence>
<evidence type="ECO:0000256" key="5">
    <source>
        <dbReference type="ARBA" id="ARBA00022989"/>
    </source>
</evidence>
<gene>
    <name evidence="10" type="ORF">Zmor_012340</name>
</gene>
<dbReference type="InterPro" id="IPR057089">
    <property type="entry name" value="C2_TIP"/>
</dbReference>
<evidence type="ECO:0000313" key="10">
    <source>
        <dbReference type="EMBL" id="KAJ3615734.1"/>
    </source>
</evidence>
<proteinExistence type="inferred from homology"/>
<evidence type="ECO:0000256" key="2">
    <source>
        <dbReference type="ARBA" id="ARBA00006496"/>
    </source>
</evidence>
<dbReference type="GO" id="GO:0005886">
    <property type="term" value="C:plasma membrane"/>
    <property type="evidence" value="ECO:0007669"/>
    <property type="project" value="TreeGrafter"/>
</dbReference>
<feature type="transmembrane region" description="Helical" evidence="8">
    <location>
        <begin position="318"/>
        <end position="343"/>
    </location>
</feature>
<comment type="similarity">
    <text evidence="2">Belongs to the TIP family.</text>
</comment>
<keyword evidence="3 8" id="KW-0812">Transmembrane</keyword>
<comment type="subcellular location">
    <subcellularLocation>
        <location evidence="1">Membrane</location>
        <topology evidence="1">Single-pass type I membrane protein</topology>
    </subcellularLocation>
</comment>
<organism evidence="10 11">
    <name type="scientific">Zophobas morio</name>
    <dbReference type="NCBI Taxonomy" id="2755281"/>
    <lineage>
        <taxon>Eukaryota</taxon>
        <taxon>Metazoa</taxon>
        <taxon>Ecdysozoa</taxon>
        <taxon>Arthropoda</taxon>
        <taxon>Hexapoda</taxon>
        <taxon>Insecta</taxon>
        <taxon>Pterygota</taxon>
        <taxon>Neoptera</taxon>
        <taxon>Endopterygota</taxon>
        <taxon>Coleoptera</taxon>
        <taxon>Polyphaga</taxon>
        <taxon>Cucujiformia</taxon>
        <taxon>Tenebrionidae</taxon>
        <taxon>Zophobas</taxon>
    </lineage>
</organism>
<evidence type="ECO:0000256" key="4">
    <source>
        <dbReference type="ARBA" id="ARBA00022729"/>
    </source>
</evidence>
<evidence type="ECO:0000256" key="1">
    <source>
        <dbReference type="ARBA" id="ARBA00004479"/>
    </source>
</evidence>
<evidence type="ECO:0000256" key="3">
    <source>
        <dbReference type="ARBA" id="ARBA00022692"/>
    </source>
</evidence>
<feature type="domain" description="T-cell immunomodulatory protein TIP C2" evidence="9">
    <location>
        <begin position="214"/>
        <end position="312"/>
    </location>
</feature>
<sequence>MVILLCPLIREKQESIDKVMVPHSNSFIDLDGDCLADLFVTSADPVTGLPQIEVWLNNHRQFKRYKKENLLLDPEVLRHMGIFSFGDFDGDGHMDMIAPFCQRASGEEKCAVCLRCDYDADGYPDLLIVVRDSSGRRQGMRMIESETLASIENPLYATFFDIFEKGRLDILVACGKWDMDSKTTRVFTKAFTFRDISDSFFVKTIVMSRPKSASPVVGAFLAAQFVDIHGNRVTRVGSFMPSACYYSLGTPYVVVGLGRTTNYIDSLSVTVPFSSNNLRLNHHEFPAVIPNSQLIIFPQSTNDPPRWTIKIYLLPRRVVLWVAVAALCSCAVLATIVATFHLLEKSEDEKEKRKMRHLFNYRAL</sequence>
<evidence type="ECO:0000256" key="6">
    <source>
        <dbReference type="ARBA" id="ARBA00023136"/>
    </source>
</evidence>
<dbReference type="Pfam" id="PF23122">
    <property type="entry name" value="C2_ITFG1"/>
    <property type="match status" value="1"/>
</dbReference>
<dbReference type="AlphaFoldDB" id="A0AA38HG96"/>
<name>A0AA38HG96_9CUCU</name>
<dbReference type="PANTHER" id="PTHR13412">
    <property type="entry name" value="T-CELL IMMUNOMODULATORY PROTEIN HOMOLOG"/>
    <property type="match status" value="1"/>
</dbReference>
<dbReference type="PANTHER" id="PTHR13412:SF0">
    <property type="entry name" value="T-CELL IMMUNOMODULATORY PROTEIN"/>
    <property type="match status" value="1"/>
</dbReference>
<protein>
    <recommendedName>
        <fullName evidence="9">T-cell immunomodulatory protein TIP C2 domain-containing protein</fullName>
    </recommendedName>
</protein>
<evidence type="ECO:0000313" key="11">
    <source>
        <dbReference type="Proteomes" id="UP001168821"/>
    </source>
</evidence>
<keyword evidence="11" id="KW-1185">Reference proteome</keyword>
<keyword evidence="7" id="KW-0325">Glycoprotein</keyword>
<dbReference type="InterPro" id="IPR013517">
    <property type="entry name" value="FG-GAP"/>
</dbReference>
<dbReference type="InterPro" id="IPR028994">
    <property type="entry name" value="Integrin_alpha_N"/>
</dbReference>
<evidence type="ECO:0000259" key="9">
    <source>
        <dbReference type="Pfam" id="PF23122"/>
    </source>
</evidence>
<dbReference type="Proteomes" id="UP001168821">
    <property type="component" value="Unassembled WGS sequence"/>
</dbReference>
<dbReference type="EMBL" id="JALNTZ010003921">
    <property type="protein sequence ID" value="KAJ3615734.1"/>
    <property type="molecule type" value="Genomic_DNA"/>
</dbReference>
<keyword evidence="4" id="KW-0732">Signal</keyword>
<dbReference type="InterPro" id="IPR024881">
    <property type="entry name" value="Tip"/>
</dbReference>
<keyword evidence="6 8" id="KW-0472">Membrane</keyword>
<reference evidence="10" key="1">
    <citation type="journal article" date="2023" name="G3 (Bethesda)">
        <title>Whole genome assemblies of Zophobas morio and Tenebrio molitor.</title>
        <authorList>
            <person name="Kaur S."/>
            <person name="Stinson S.A."/>
            <person name="diCenzo G.C."/>
        </authorList>
    </citation>
    <scope>NUCLEOTIDE SEQUENCE</scope>
    <source>
        <strain evidence="10">QUZm001</strain>
    </source>
</reference>
<dbReference type="SUPFAM" id="SSF69318">
    <property type="entry name" value="Integrin alpha N-terminal domain"/>
    <property type="match status" value="1"/>
</dbReference>
<keyword evidence="5 8" id="KW-1133">Transmembrane helix</keyword>
<comment type="caution">
    <text evidence="10">The sequence shown here is derived from an EMBL/GenBank/DDBJ whole genome shotgun (WGS) entry which is preliminary data.</text>
</comment>
<accession>A0AA38HG96</accession>
<dbReference type="Pfam" id="PF13517">
    <property type="entry name" value="FG-GAP_3"/>
    <property type="match status" value="1"/>
</dbReference>
<evidence type="ECO:0000256" key="8">
    <source>
        <dbReference type="SAM" id="Phobius"/>
    </source>
</evidence>